<dbReference type="RefSeq" id="XP_028142347.1">
    <property type="nucleotide sequence ID" value="XM_028286546.1"/>
</dbReference>
<evidence type="ECO:0000313" key="3">
    <source>
        <dbReference type="RefSeq" id="XP_028142347.1"/>
    </source>
</evidence>
<feature type="domain" description="DUF7869" evidence="1">
    <location>
        <begin position="183"/>
        <end position="274"/>
    </location>
</feature>
<name>A0A6P7G0J8_DIAVI</name>
<protein>
    <submittedName>
        <fullName evidence="2 3">Uncharacterized protein LOC114336214</fullName>
    </submittedName>
</protein>
<dbReference type="AlphaFoldDB" id="A0A6P7G0J8"/>
<accession>A0A6P7G0J8</accession>
<organism evidence="2">
    <name type="scientific">Diabrotica virgifera virgifera</name>
    <name type="common">western corn rootworm</name>
    <dbReference type="NCBI Taxonomy" id="50390"/>
    <lineage>
        <taxon>Eukaryota</taxon>
        <taxon>Metazoa</taxon>
        <taxon>Ecdysozoa</taxon>
        <taxon>Arthropoda</taxon>
        <taxon>Hexapoda</taxon>
        <taxon>Insecta</taxon>
        <taxon>Pterygota</taxon>
        <taxon>Neoptera</taxon>
        <taxon>Endopterygota</taxon>
        <taxon>Coleoptera</taxon>
        <taxon>Polyphaga</taxon>
        <taxon>Cucujiformia</taxon>
        <taxon>Chrysomeloidea</taxon>
        <taxon>Chrysomelidae</taxon>
        <taxon>Galerucinae</taxon>
        <taxon>Diabroticina</taxon>
        <taxon>Diabroticites</taxon>
        <taxon>Diabrotica</taxon>
    </lineage>
</organism>
<proteinExistence type="predicted"/>
<dbReference type="RefSeq" id="XP_028142346.1">
    <property type="nucleotide sequence ID" value="XM_028286545.1"/>
</dbReference>
<evidence type="ECO:0000313" key="2">
    <source>
        <dbReference type="RefSeq" id="XP_028142346.1"/>
    </source>
</evidence>
<reference evidence="2 3" key="1">
    <citation type="submission" date="2025-04" db="UniProtKB">
        <authorList>
            <consortium name="RefSeq"/>
        </authorList>
    </citation>
    <scope>IDENTIFICATION</scope>
    <source>
        <tissue evidence="2 3">Whole insect</tissue>
    </source>
</reference>
<gene>
    <name evidence="2 3" type="primary">LOC114336214</name>
</gene>
<dbReference type="Pfam" id="PF25273">
    <property type="entry name" value="DUF7869"/>
    <property type="match status" value="1"/>
</dbReference>
<evidence type="ECO:0000259" key="1">
    <source>
        <dbReference type="Pfam" id="PF25273"/>
    </source>
</evidence>
<sequence length="396" mass="44915">MCSSRSSYILSLVKDVKNRNEDDPDDPLPLAAIMSTSTTTPVVNFDFNNSEEHDNSLVLTQLSPVQLTNFDNNSGSHDLDVQDGLGVGIVQPINLLPESEDHPAENIQPNLQKVIMLPRMEGFKTTVFTKRIVAFNESFVPLGTNCKNGRPIAVIWHEAICGRKKEDIISSFDSFFKYFRDVPLITLWLDNCSAQNKNWCLMTYLVHIINSSESATQTIELYFFEPGHTFMSADSFHHQVELSLSRHGKVYDFSDFENAVGATCSGKTVVKSMQHEDFAVWPSCVSNYKLNKFVNRPYLNDLVYIKAERGKDTLLYRLCYDEYCPLQELDFMTKKGAEKAKSPPIFRTAPRGICSAKKQDIITKLLPLMPENRKRFWLDLPESDVPDLCVSDDIPS</sequence>
<dbReference type="InterPro" id="IPR057191">
    <property type="entry name" value="DUF7869"/>
</dbReference>